<dbReference type="Proteomes" id="UP000585474">
    <property type="component" value="Unassembled WGS sequence"/>
</dbReference>
<accession>A0A7J0EDY2</accession>
<evidence type="ECO:0000256" key="7">
    <source>
        <dbReference type="SAM" id="SignalP"/>
    </source>
</evidence>
<dbReference type="InterPro" id="IPR029055">
    <property type="entry name" value="Ntn_hydrolases_N"/>
</dbReference>
<dbReference type="InterPro" id="IPR017438">
    <property type="entry name" value="ATP-NAD_kinase_N"/>
</dbReference>
<evidence type="ECO:0000313" key="9">
    <source>
        <dbReference type="EMBL" id="GFY84396.1"/>
    </source>
</evidence>
<feature type="compositionally biased region" description="Polar residues" evidence="6">
    <location>
        <begin position="471"/>
        <end position="483"/>
    </location>
</feature>
<evidence type="ECO:0000256" key="1">
    <source>
        <dbReference type="ARBA" id="ARBA00000306"/>
    </source>
</evidence>
<feature type="region of interest" description="Disordered" evidence="6">
    <location>
        <begin position="590"/>
        <end position="645"/>
    </location>
</feature>
<keyword evidence="9" id="KW-0378">Hydrolase</keyword>
<name>A0A7J0EDY2_9ERIC</name>
<dbReference type="Gene3D" id="3.40.50.10330">
    <property type="entry name" value="Probable inorganic polyphosphate/atp-NAD kinase, domain 1"/>
    <property type="match status" value="1"/>
</dbReference>
<evidence type="ECO:0000313" key="10">
    <source>
        <dbReference type="Proteomes" id="UP000585474"/>
    </source>
</evidence>
<feature type="compositionally biased region" description="Low complexity" evidence="6">
    <location>
        <begin position="375"/>
        <end position="385"/>
    </location>
</feature>
<gene>
    <name evidence="9" type="ORF">Acr_03g0011700</name>
</gene>
<dbReference type="GO" id="GO:0003948">
    <property type="term" value="F:N4-(beta-N-acetylglucosaminyl)-L-asparaginase activity"/>
    <property type="evidence" value="ECO:0007669"/>
    <property type="project" value="TreeGrafter"/>
</dbReference>
<dbReference type="Gene3D" id="3.60.20.30">
    <property type="entry name" value="(Glycosyl)asparaginase"/>
    <property type="match status" value="1"/>
</dbReference>
<feature type="region of interest" description="Disordered" evidence="6">
    <location>
        <begin position="370"/>
        <end position="399"/>
    </location>
</feature>
<sequence>MEVAAAATTTKNLLFRIVFFFTLLSMTLGQEVETSKKLPLVVSTWLFLEAVKAAWRAVDSGFSAVEAVVEAFVEKLDKYSVFTNQSPGPYVVGPGGSPDENGETMIDALVMDGATMEVGAVAAMRYVKDGIRAARLVIQHTDHTMLVGEQASIFAMSMGLAGPTNLSSMESLEKWMKWKKNDCQPNFRKHVRPIGSCGPYHPEETMGQSQSKCLMANQADNQMEIISCRWDTLLLGTSTNGATFKIPGRVGDRPIAGSSSYADNEVGACGATGDGDIMMRFLPCYQVVESMRLEMEPELAAKDAISRIARKYPNFVGAVFAINKQGLHAGVSILREKPGNGRCGKAGEVEHLNAILADDEIAFREREHVVRDVDSSTSVPSPSMSWDDDSAIGPSSSLGRAAQTLNPIATNAATTFSLLRSLGQPPAQPPDSHQPHAQPLRNQTATNQPPAQPLRNQTATDPASCAASVQPLRNQTATATNPASYAVQPQSRAAQSPAQPCAASYGPVQPPIREIQPRLVMADSLKEVVLAHMVPVPSPVPVSLSHSQPAQRVTSVLLNGKNFHAWSRSFQLYPSGKRKTHWILGKEPKPAEAPTALHDDPIPPRPLPILEPPSSPFASQDLSPCAQAPLPASSPESGMSPPLVSDILPPRNGDCLVEDKSHPDIQVDGQGQGQGPVLTSNFVLDHVGEVVLTLNSNGLSWSLIESIHKEQGGSSCLGIKLGPKSETAIKFSDVYAVEFIVWGLVQEPILANARGCLLGHGSEMYRFTVHGVQRSMTQPSLWAPSIYTFGHKDMDTMPGVFVHPKSGKGNGFRTWEAVAPIFSRAKVKTKGGDGFFNEILNGLLSSRFKAPYPPAPADFVPSVENDDCVMVRDANEIVAGPSDSRKDNSPLLPRFRLNESRSTKFRSADGCGDTDQGPEFSLPNKWFRFGIIPAGSTDAIVICTTGTRDPITSALHIVLGKRVCLDIAQVVRWKTTSKSTPEDEPCVRYAASFAGYGFYGDVIKESEKYCWMGPKRYDYAGTMVFLRHWSYEAELAYLEVNSEKTSSASEKGLQSGRKRALWGLPKKAERTACRINCDVCDQKISMYNHQAATYHNYRIQTN</sequence>
<feature type="region of interest" description="Disordered" evidence="6">
    <location>
        <begin position="421"/>
        <end position="505"/>
    </location>
</feature>
<dbReference type="PANTHER" id="PTHR10188">
    <property type="entry name" value="L-ASPARAGINASE"/>
    <property type="match status" value="1"/>
</dbReference>
<feature type="chain" id="PRO_5029550498" description="beta-aspartyl-peptidase" evidence="7">
    <location>
        <begin position="30"/>
        <end position="1102"/>
    </location>
</feature>
<dbReference type="InterPro" id="IPR001206">
    <property type="entry name" value="Diacylglycerol_kinase_cat_dom"/>
</dbReference>
<dbReference type="InterPro" id="IPR016064">
    <property type="entry name" value="NAD/diacylglycerol_kinase_sf"/>
</dbReference>
<dbReference type="InterPro" id="IPR000246">
    <property type="entry name" value="Peptidase_T2"/>
</dbReference>
<dbReference type="GO" id="GO:0008798">
    <property type="term" value="F:beta-aspartyl-peptidase activity"/>
    <property type="evidence" value="ECO:0007669"/>
    <property type="project" value="UniProtKB-EC"/>
</dbReference>
<keyword evidence="10" id="KW-1185">Reference proteome</keyword>
<dbReference type="CDD" id="cd04513">
    <property type="entry name" value="Glycosylasparaginase"/>
    <property type="match status" value="1"/>
</dbReference>
<evidence type="ECO:0000256" key="6">
    <source>
        <dbReference type="SAM" id="MobiDB-lite"/>
    </source>
</evidence>
<evidence type="ECO:0000256" key="4">
    <source>
        <dbReference type="ARBA" id="ARBA00022813"/>
    </source>
</evidence>
<evidence type="ECO:0000256" key="5">
    <source>
        <dbReference type="PIRSR" id="PIRSR600246-2"/>
    </source>
</evidence>
<feature type="domain" description="DAGKc" evidence="8">
    <location>
        <begin position="929"/>
        <end position="974"/>
    </location>
</feature>
<feature type="binding site" evidence="5">
    <location>
        <begin position="249"/>
        <end position="252"/>
    </location>
    <ligand>
        <name>substrate</name>
    </ligand>
</feature>
<feature type="compositionally biased region" description="Polar residues" evidence="6">
    <location>
        <begin position="440"/>
        <end position="461"/>
    </location>
</feature>
<evidence type="ECO:0000259" key="8">
    <source>
        <dbReference type="PROSITE" id="PS50146"/>
    </source>
</evidence>
<dbReference type="PROSITE" id="PS50146">
    <property type="entry name" value="DAGK"/>
    <property type="match status" value="1"/>
</dbReference>
<dbReference type="GO" id="GO:0005737">
    <property type="term" value="C:cytoplasm"/>
    <property type="evidence" value="ECO:0007669"/>
    <property type="project" value="TreeGrafter"/>
</dbReference>
<organism evidence="9 10">
    <name type="scientific">Actinidia rufa</name>
    <dbReference type="NCBI Taxonomy" id="165716"/>
    <lineage>
        <taxon>Eukaryota</taxon>
        <taxon>Viridiplantae</taxon>
        <taxon>Streptophyta</taxon>
        <taxon>Embryophyta</taxon>
        <taxon>Tracheophyta</taxon>
        <taxon>Spermatophyta</taxon>
        <taxon>Magnoliopsida</taxon>
        <taxon>eudicotyledons</taxon>
        <taxon>Gunneridae</taxon>
        <taxon>Pentapetalae</taxon>
        <taxon>asterids</taxon>
        <taxon>Ericales</taxon>
        <taxon>Actinidiaceae</taxon>
        <taxon>Actinidia</taxon>
    </lineage>
</organism>
<dbReference type="Gene3D" id="2.60.200.40">
    <property type="match status" value="1"/>
</dbReference>
<evidence type="ECO:0000256" key="3">
    <source>
        <dbReference type="ARBA" id="ARBA00012879"/>
    </source>
</evidence>
<dbReference type="Pfam" id="PF14244">
    <property type="entry name" value="Retrotran_gag_3"/>
    <property type="match status" value="1"/>
</dbReference>
<dbReference type="GO" id="GO:0016301">
    <property type="term" value="F:kinase activity"/>
    <property type="evidence" value="ECO:0007669"/>
    <property type="project" value="InterPro"/>
</dbReference>
<feature type="compositionally biased region" description="Low complexity" evidence="6">
    <location>
        <begin position="486"/>
        <end position="504"/>
    </location>
</feature>
<comment type="catalytic activity">
    <reaction evidence="1">
        <text>Cleavage of a beta-linked Asp residue from the N-terminus of a polypeptide.</text>
        <dbReference type="EC" id="3.4.19.5"/>
    </reaction>
</comment>
<evidence type="ECO:0000256" key="2">
    <source>
        <dbReference type="ARBA" id="ARBA00011601"/>
    </source>
</evidence>
<dbReference type="EMBL" id="BJWL01000003">
    <property type="protein sequence ID" value="GFY84396.1"/>
    <property type="molecule type" value="Genomic_DNA"/>
</dbReference>
<keyword evidence="4" id="KW-0068">Autocatalytic cleavage</keyword>
<keyword evidence="7" id="KW-0732">Signal</keyword>
<proteinExistence type="predicted"/>
<dbReference type="SUPFAM" id="SSF56235">
    <property type="entry name" value="N-terminal nucleophile aminohydrolases (Ntn hydrolases)"/>
    <property type="match status" value="1"/>
</dbReference>
<comment type="subunit">
    <text evidence="2">Heterotetramer of two alpha and two beta chains arranged as a dimer of alpha/beta heterodimers.</text>
</comment>
<dbReference type="EC" id="3.4.19.5" evidence="3"/>
<feature type="compositionally biased region" description="Pro residues" evidence="6">
    <location>
        <begin position="603"/>
        <end position="615"/>
    </location>
</feature>
<dbReference type="OrthoDB" id="530923at2759"/>
<reference evidence="9 10" key="1">
    <citation type="submission" date="2019-07" db="EMBL/GenBank/DDBJ databases">
        <title>De Novo Assembly of kiwifruit Actinidia rufa.</title>
        <authorList>
            <person name="Sugita-Konishi S."/>
            <person name="Sato K."/>
            <person name="Mori E."/>
            <person name="Abe Y."/>
            <person name="Kisaki G."/>
            <person name="Hamano K."/>
            <person name="Suezawa K."/>
            <person name="Otani M."/>
            <person name="Fukuda T."/>
            <person name="Manabe T."/>
            <person name="Gomi K."/>
            <person name="Tabuchi M."/>
            <person name="Akimitsu K."/>
            <person name="Kataoka I."/>
        </authorList>
    </citation>
    <scope>NUCLEOTIDE SEQUENCE [LARGE SCALE GENOMIC DNA]</scope>
    <source>
        <strain evidence="10">cv. Fuchu</strain>
    </source>
</reference>
<dbReference type="AlphaFoldDB" id="A0A7J0EDY2"/>
<comment type="caution">
    <text evidence="9">The sequence shown here is derived from an EMBL/GenBank/DDBJ whole genome shotgun (WGS) entry which is preliminary data.</text>
</comment>
<dbReference type="InterPro" id="IPR029472">
    <property type="entry name" value="Copia-like_N"/>
</dbReference>
<protein>
    <recommendedName>
        <fullName evidence="3">beta-aspartyl-peptidase</fullName>
        <ecNumber evidence="3">3.4.19.5</ecNumber>
    </recommendedName>
</protein>
<dbReference type="SUPFAM" id="SSF111331">
    <property type="entry name" value="NAD kinase/diacylglycerol kinase-like"/>
    <property type="match status" value="1"/>
</dbReference>
<feature type="signal peptide" evidence="7">
    <location>
        <begin position="1"/>
        <end position="29"/>
    </location>
</feature>
<feature type="binding site" evidence="5">
    <location>
        <begin position="272"/>
        <end position="275"/>
    </location>
    <ligand>
        <name>substrate</name>
    </ligand>
</feature>
<dbReference type="PANTHER" id="PTHR10188:SF6">
    <property type="entry name" value="N(4)-(BETA-N-ACETYLGLUCOSAMINYL)-L-ASPARAGINASE"/>
    <property type="match status" value="1"/>
</dbReference>
<dbReference type="Pfam" id="PF01112">
    <property type="entry name" value="Asparaginase_2"/>
    <property type="match status" value="1"/>
</dbReference>